<dbReference type="GO" id="GO:0003677">
    <property type="term" value="F:DNA binding"/>
    <property type="evidence" value="ECO:0007669"/>
    <property type="project" value="UniProtKB-KW"/>
</dbReference>
<evidence type="ECO:0000313" key="4">
    <source>
        <dbReference type="EMBL" id="AGS51710.1"/>
    </source>
</evidence>
<dbReference type="InterPro" id="IPR050807">
    <property type="entry name" value="TransReg_Diox_bact_type"/>
</dbReference>
<evidence type="ECO:0000256" key="1">
    <source>
        <dbReference type="ARBA" id="ARBA00023125"/>
    </source>
</evidence>
<feature type="compositionally biased region" description="Basic residues" evidence="2">
    <location>
        <begin position="143"/>
        <end position="159"/>
    </location>
</feature>
<evidence type="ECO:0000259" key="3">
    <source>
        <dbReference type="PROSITE" id="PS50943"/>
    </source>
</evidence>
<dbReference type="EMBL" id="JQ844168">
    <property type="protein sequence ID" value="AGS51710.1"/>
    <property type="molecule type" value="Genomic_DNA"/>
</dbReference>
<dbReference type="AlphaFoldDB" id="A0A806KJR0"/>
<dbReference type="PROSITE" id="PS50943">
    <property type="entry name" value="HTH_CROC1"/>
    <property type="match status" value="1"/>
</dbReference>
<accession>A0A806KJR0</accession>
<evidence type="ECO:0000256" key="2">
    <source>
        <dbReference type="SAM" id="MobiDB-lite"/>
    </source>
</evidence>
<proteinExistence type="predicted"/>
<organism evidence="4">
    <name type="scientific">uncultured bacterium contig00032</name>
    <dbReference type="NCBI Taxonomy" id="1181521"/>
    <lineage>
        <taxon>Bacteria</taxon>
        <taxon>environmental samples</taxon>
    </lineage>
</organism>
<reference evidence="4" key="1">
    <citation type="submission" date="2012-03" db="EMBL/GenBank/DDBJ databases">
        <title>Functional metagenomics reveals considerable lignocellulase gene clusters in the gut microbiome of a wood-feeding higher termite.</title>
        <authorList>
            <person name="Liu N."/>
        </authorList>
    </citation>
    <scope>NUCLEOTIDE SEQUENCE</scope>
</reference>
<sequence length="169" mass="19487">MNGADLRRILSINIKLLRRQRSLSQMELAEKADISIPFLSNIERSNKWPHPDTLVRLANALDVDVFVLFQEKTAPLSNDTQETLIKYKKAIRVSLHKMVAKSIDSSLEAIGSQYLDAKPQREVRKIRKEDLGELLASEPFLQNKRKNPKNSPRNHHQNHTKQENDDERG</sequence>
<dbReference type="CDD" id="cd00093">
    <property type="entry name" value="HTH_XRE"/>
    <property type="match status" value="1"/>
</dbReference>
<feature type="domain" description="HTH cro/C1-type" evidence="3">
    <location>
        <begin position="14"/>
        <end position="68"/>
    </location>
</feature>
<protein>
    <recommendedName>
        <fullName evidence="3">HTH cro/C1-type domain-containing protein</fullName>
    </recommendedName>
</protein>
<dbReference type="InterPro" id="IPR001387">
    <property type="entry name" value="Cro/C1-type_HTH"/>
</dbReference>
<dbReference type="Pfam" id="PF01381">
    <property type="entry name" value="HTH_3"/>
    <property type="match status" value="1"/>
</dbReference>
<dbReference type="GO" id="GO:0005829">
    <property type="term" value="C:cytosol"/>
    <property type="evidence" value="ECO:0007669"/>
    <property type="project" value="TreeGrafter"/>
</dbReference>
<feature type="region of interest" description="Disordered" evidence="2">
    <location>
        <begin position="137"/>
        <end position="169"/>
    </location>
</feature>
<dbReference type="Gene3D" id="1.10.260.40">
    <property type="entry name" value="lambda repressor-like DNA-binding domains"/>
    <property type="match status" value="1"/>
</dbReference>
<dbReference type="GO" id="GO:0003700">
    <property type="term" value="F:DNA-binding transcription factor activity"/>
    <property type="evidence" value="ECO:0007669"/>
    <property type="project" value="TreeGrafter"/>
</dbReference>
<dbReference type="SUPFAM" id="SSF47413">
    <property type="entry name" value="lambda repressor-like DNA-binding domains"/>
    <property type="match status" value="1"/>
</dbReference>
<dbReference type="PANTHER" id="PTHR46797">
    <property type="entry name" value="HTH-TYPE TRANSCRIPTIONAL REGULATOR"/>
    <property type="match status" value="1"/>
</dbReference>
<feature type="compositionally biased region" description="Basic and acidic residues" evidence="2">
    <location>
        <begin position="160"/>
        <end position="169"/>
    </location>
</feature>
<name>A0A806KJR0_9BACT</name>
<dbReference type="InterPro" id="IPR010982">
    <property type="entry name" value="Lambda_DNA-bd_dom_sf"/>
</dbReference>
<dbReference type="PANTHER" id="PTHR46797:SF1">
    <property type="entry name" value="METHYLPHOSPHONATE SYNTHASE"/>
    <property type="match status" value="1"/>
</dbReference>
<dbReference type="SMART" id="SM00530">
    <property type="entry name" value="HTH_XRE"/>
    <property type="match status" value="1"/>
</dbReference>
<keyword evidence="1" id="KW-0238">DNA-binding</keyword>